<dbReference type="Proteomes" id="UP001599542">
    <property type="component" value="Unassembled WGS sequence"/>
</dbReference>
<evidence type="ECO:0000313" key="2">
    <source>
        <dbReference type="EMBL" id="MFE1352890.1"/>
    </source>
</evidence>
<dbReference type="Pfam" id="PF02450">
    <property type="entry name" value="LCAT"/>
    <property type="match status" value="1"/>
</dbReference>
<reference evidence="2 3" key="1">
    <citation type="submission" date="2024-09" db="EMBL/GenBank/DDBJ databases">
        <title>The Natural Products Discovery Center: Release of the First 8490 Sequenced Strains for Exploring Actinobacteria Biosynthetic Diversity.</title>
        <authorList>
            <person name="Kalkreuter E."/>
            <person name="Kautsar S.A."/>
            <person name="Yang D."/>
            <person name="Bader C.D."/>
            <person name="Teijaro C.N."/>
            <person name="Fluegel L."/>
            <person name="Davis C.M."/>
            <person name="Simpson J.R."/>
            <person name="Lauterbach L."/>
            <person name="Steele A.D."/>
            <person name="Gui C."/>
            <person name="Meng S."/>
            <person name="Li G."/>
            <person name="Viehrig K."/>
            <person name="Ye F."/>
            <person name="Su P."/>
            <person name="Kiefer A.F."/>
            <person name="Nichols A."/>
            <person name="Cepeda A.J."/>
            <person name="Yan W."/>
            <person name="Fan B."/>
            <person name="Jiang Y."/>
            <person name="Adhikari A."/>
            <person name="Zheng C.-J."/>
            <person name="Schuster L."/>
            <person name="Cowan T.M."/>
            <person name="Smanski M.J."/>
            <person name="Chevrette M.G."/>
            <person name="De Carvalho L.P.S."/>
            <person name="Shen B."/>
        </authorList>
    </citation>
    <scope>NUCLEOTIDE SEQUENCE [LARGE SCALE GENOMIC DNA]</scope>
    <source>
        <strain evidence="2 3">NPDC058753</strain>
    </source>
</reference>
<sequence>MAKAPVTDLVVVLPGIMGSTLVRDGRELWNSRIAVMGRHLLRGMRDLERLVLPPGIGDDDPQDGVEAVALLPGLHLLPGVSAIDGYAGLLGFLERRFDFSGGNLLPFPYDWRLSVRLNARRLGSAVSAALGDWRERSGNPGARTVLIAHSMGGLIAAHYLDVLGGRADARTLITMGTPFRGSLNALAVLNAGVLPGLGGFAEPVTRLARSLPSLHQLLPDWPCVVGADGARTGLDRVELPGADPQLTADAHRLRAELANAAGALDAGYRTHVFGGFRQPTGQSATPGPAGGPFRTSRSLDGVDRDGDGTVPRFSCFPAHHADDSEVRYVAQRHGSLQNHPALWHQVEAILTAQAPRNFLDGGPELSLDLPDAVFDGRCPVHVTADGGRPALGVTAEDVETGARTGPRGLRHRGDGRYGTTLELPGPGTFRIAVADPADPAAHPVVGFVQSFPAA</sequence>
<organism evidence="2 3">
    <name type="scientific">Kitasatospora phosalacinea</name>
    <dbReference type="NCBI Taxonomy" id="2065"/>
    <lineage>
        <taxon>Bacteria</taxon>
        <taxon>Bacillati</taxon>
        <taxon>Actinomycetota</taxon>
        <taxon>Actinomycetes</taxon>
        <taxon>Kitasatosporales</taxon>
        <taxon>Streptomycetaceae</taxon>
        <taxon>Kitasatospora</taxon>
    </lineage>
</organism>
<dbReference type="InterPro" id="IPR029058">
    <property type="entry name" value="AB_hydrolase_fold"/>
</dbReference>
<evidence type="ECO:0000313" key="3">
    <source>
        <dbReference type="Proteomes" id="UP001599542"/>
    </source>
</evidence>
<accession>A0ABW6GJH9</accession>
<dbReference type="EMBL" id="JBHYPX010000021">
    <property type="protein sequence ID" value="MFE1352890.1"/>
    <property type="molecule type" value="Genomic_DNA"/>
</dbReference>
<dbReference type="InterPro" id="IPR003386">
    <property type="entry name" value="LACT/PDAT_acylTrfase"/>
</dbReference>
<dbReference type="Gene3D" id="3.40.50.1820">
    <property type="entry name" value="alpha/beta hydrolase"/>
    <property type="match status" value="1"/>
</dbReference>
<gene>
    <name evidence="2" type="ORF">ACFW6T_12960</name>
</gene>
<evidence type="ECO:0000256" key="1">
    <source>
        <dbReference type="SAM" id="MobiDB-lite"/>
    </source>
</evidence>
<feature type="region of interest" description="Disordered" evidence="1">
    <location>
        <begin position="279"/>
        <end position="306"/>
    </location>
</feature>
<comment type="caution">
    <text evidence="2">The sequence shown here is derived from an EMBL/GenBank/DDBJ whole genome shotgun (WGS) entry which is preliminary data.</text>
</comment>
<dbReference type="SUPFAM" id="SSF53474">
    <property type="entry name" value="alpha/beta-Hydrolases"/>
    <property type="match status" value="1"/>
</dbReference>
<proteinExistence type="predicted"/>
<keyword evidence="3" id="KW-1185">Reference proteome</keyword>
<dbReference type="RefSeq" id="WP_380323248.1">
    <property type="nucleotide sequence ID" value="NZ_JBHYPW010000020.1"/>
</dbReference>
<name>A0ABW6GJH9_9ACTN</name>
<protein>
    <submittedName>
        <fullName evidence="2">Esterase/lipase family protein</fullName>
    </submittedName>
</protein>